<comment type="caution">
    <text evidence="1">The sequence shown here is derived from an EMBL/GenBank/DDBJ whole genome shotgun (WGS) entry which is preliminary data.</text>
</comment>
<dbReference type="EMBL" id="SVER01000015">
    <property type="protein sequence ID" value="MBE5919577.1"/>
    <property type="molecule type" value="Genomic_DNA"/>
</dbReference>
<organism evidence="1 2">
    <name type="scientific">Pseudobutyrivibrio ruminis</name>
    <dbReference type="NCBI Taxonomy" id="46206"/>
    <lineage>
        <taxon>Bacteria</taxon>
        <taxon>Bacillati</taxon>
        <taxon>Bacillota</taxon>
        <taxon>Clostridia</taxon>
        <taxon>Lachnospirales</taxon>
        <taxon>Lachnospiraceae</taxon>
        <taxon>Pseudobutyrivibrio</taxon>
    </lineage>
</organism>
<reference evidence="1" key="1">
    <citation type="submission" date="2019-04" db="EMBL/GenBank/DDBJ databases">
        <title>Evolution of Biomass-Degrading Anaerobic Consortia Revealed by Metagenomics.</title>
        <authorList>
            <person name="Peng X."/>
        </authorList>
    </citation>
    <scope>NUCLEOTIDE SEQUENCE</scope>
    <source>
        <strain evidence="1">SIG311</strain>
    </source>
</reference>
<sequence length="136" mass="15723">MGDKEKKENSISINKLLTQALFKQYPLMILGNLTKNTYSFLTYKDFTSTKCKVAGTFDDLIESGASTMHEMDRELFKNTFSRENLIHEYEKGTDKVEIRVIQEGDDGVLRRVEITDYFVTDEDSDDIMVVSLNRNM</sequence>
<accession>A0A927YMX9</accession>
<proteinExistence type="predicted"/>
<dbReference type="Proteomes" id="UP000766246">
    <property type="component" value="Unassembled WGS sequence"/>
</dbReference>
<gene>
    <name evidence="1" type="ORF">E7272_07000</name>
</gene>
<dbReference type="AlphaFoldDB" id="A0A927YMX9"/>
<evidence type="ECO:0000313" key="1">
    <source>
        <dbReference type="EMBL" id="MBE5919577.1"/>
    </source>
</evidence>
<evidence type="ECO:0000313" key="2">
    <source>
        <dbReference type="Proteomes" id="UP000766246"/>
    </source>
</evidence>
<name>A0A927YMX9_9FIRM</name>
<protein>
    <submittedName>
        <fullName evidence="1">Uncharacterized protein</fullName>
    </submittedName>
</protein>